<dbReference type="GO" id="GO:0005886">
    <property type="term" value="C:plasma membrane"/>
    <property type="evidence" value="ECO:0007669"/>
    <property type="project" value="TreeGrafter"/>
</dbReference>
<evidence type="ECO:0000256" key="1">
    <source>
        <dbReference type="ARBA" id="ARBA00004141"/>
    </source>
</evidence>
<feature type="transmembrane region" description="Helical" evidence="7">
    <location>
        <begin position="6"/>
        <end position="25"/>
    </location>
</feature>
<feature type="transmembrane region" description="Helical" evidence="7">
    <location>
        <begin position="446"/>
        <end position="464"/>
    </location>
</feature>
<keyword evidence="9" id="KW-1185">Reference proteome</keyword>
<comment type="subcellular location">
    <subcellularLocation>
        <location evidence="1">Membrane</location>
        <topology evidence="1">Multi-pass membrane protein</topology>
    </subcellularLocation>
</comment>
<sequence>MALTLFDWSIVAAVLLTILFVGLYVSKRASANSSSFFLGGRNMPWWLLGTSMVATTFATDTPNLVTGLVRTGGVAANWVWWAFLITGMLTACVYAKLWRRLGVTTDIEFYERRYSGKPAAFLRGFRAIYLGVFFNVMIMANVTLAITKFGNVLFNVSPIIVVIVAATVTVIFSAAGGLLGVLITDMILFVISMIGAICAAYYAVNHESVGGLDALLSAPDVISKMDLLPDFSDPTQWIPLLLIPLAVQWWSAWYPGAEPGGGGYVAQRMLSAKNERHAAGATTFFNFAHYALRPWPWILVALASIVVFPDLDSIRTALPHVDESLIKDDLAYPAMLTFLPSGLLGLVVASLVAAYVSTISTSLNWGASYTVNDVYLRFIKPDATPKQQVMMGRLMTVCLMAITCVFALMLESAMQAFNLLLSVGAGTGLLFLVRWFWHRVNAWSEISAMIISFSVSIYMQFFGPEGWADWQIFTVSVAITTVGWITVTLFTGRTDQKVLDEFDASLVSELEGDEQSVRSGVIAALWATAGVYSLLFGTGNLLYGEYHISAMCLAVMLIAVWRTKNYIMSIPEK</sequence>
<dbReference type="PROSITE" id="PS50283">
    <property type="entry name" value="NA_SOLUT_SYMP_3"/>
    <property type="match status" value="1"/>
</dbReference>
<comment type="similarity">
    <text evidence="2 6">Belongs to the sodium:solute symporter (SSF) (TC 2.A.21) family.</text>
</comment>
<gene>
    <name evidence="8" type="primary">sglT</name>
    <name evidence="8" type="ORF">GCM10017044_04810</name>
</gene>
<evidence type="ECO:0000256" key="3">
    <source>
        <dbReference type="ARBA" id="ARBA00022692"/>
    </source>
</evidence>
<evidence type="ECO:0000256" key="4">
    <source>
        <dbReference type="ARBA" id="ARBA00022989"/>
    </source>
</evidence>
<evidence type="ECO:0000256" key="7">
    <source>
        <dbReference type="SAM" id="Phobius"/>
    </source>
</evidence>
<accession>A0A919E5C8</accession>
<feature type="transmembrane region" description="Helical" evidence="7">
    <location>
        <begin position="159"/>
        <end position="179"/>
    </location>
</feature>
<proteinExistence type="inferred from homology"/>
<reference evidence="8" key="1">
    <citation type="journal article" date="2014" name="Int. J. Syst. Evol. Microbiol.">
        <title>Complete genome sequence of Corynebacterium casei LMG S-19264T (=DSM 44701T), isolated from a smear-ripened cheese.</title>
        <authorList>
            <consortium name="US DOE Joint Genome Institute (JGI-PGF)"/>
            <person name="Walter F."/>
            <person name="Albersmeier A."/>
            <person name="Kalinowski J."/>
            <person name="Ruckert C."/>
        </authorList>
    </citation>
    <scope>NUCLEOTIDE SEQUENCE</scope>
    <source>
        <strain evidence="8">KCTC 42590</strain>
    </source>
</reference>
<protein>
    <submittedName>
        <fullName evidence="8">Sodium/glucose cotransporter</fullName>
    </submittedName>
</protein>
<dbReference type="EMBL" id="BNCI01000001">
    <property type="protein sequence ID" value="GHF13763.1"/>
    <property type="molecule type" value="Genomic_DNA"/>
</dbReference>
<dbReference type="CDD" id="cd11477">
    <property type="entry name" value="SLC5sbd_u1"/>
    <property type="match status" value="1"/>
</dbReference>
<keyword evidence="4 7" id="KW-1133">Transmembrane helix</keyword>
<dbReference type="Proteomes" id="UP000630923">
    <property type="component" value="Unassembled WGS sequence"/>
</dbReference>
<dbReference type="GO" id="GO:0005412">
    <property type="term" value="F:D-glucose:sodium symporter activity"/>
    <property type="evidence" value="ECO:0007669"/>
    <property type="project" value="TreeGrafter"/>
</dbReference>
<dbReference type="AlphaFoldDB" id="A0A919E5C8"/>
<feature type="transmembrane region" description="Helical" evidence="7">
    <location>
        <begin position="186"/>
        <end position="204"/>
    </location>
</feature>
<name>A0A919E5C8_9PROT</name>
<evidence type="ECO:0000313" key="8">
    <source>
        <dbReference type="EMBL" id="GHF13763.1"/>
    </source>
</evidence>
<feature type="transmembrane region" description="Helical" evidence="7">
    <location>
        <begin position="127"/>
        <end position="147"/>
    </location>
</feature>
<evidence type="ECO:0000256" key="5">
    <source>
        <dbReference type="ARBA" id="ARBA00023136"/>
    </source>
</evidence>
<evidence type="ECO:0000313" key="9">
    <source>
        <dbReference type="Proteomes" id="UP000630923"/>
    </source>
</evidence>
<dbReference type="InterPro" id="IPR038377">
    <property type="entry name" value="Na/Glc_symporter_sf"/>
</dbReference>
<dbReference type="Gene3D" id="1.20.1730.10">
    <property type="entry name" value="Sodium/glucose cotransporter"/>
    <property type="match status" value="1"/>
</dbReference>
<keyword evidence="3 7" id="KW-0812">Transmembrane</keyword>
<reference evidence="8" key="2">
    <citation type="submission" date="2020-09" db="EMBL/GenBank/DDBJ databases">
        <authorList>
            <person name="Sun Q."/>
            <person name="Kim S."/>
        </authorList>
    </citation>
    <scope>NUCLEOTIDE SEQUENCE</scope>
    <source>
        <strain evidence="8">KCTC 42590</strain>
    </source>
</reference>
<organism evidence="8 9">
    <name type="scientific">Kordiimonas sediminis</name>
    <dbReference type="NCBI Taxonomy" id="1735581"/>
    <lineage>
        <taxon>Bacteria</taxon>
        <taxon>Pseudomonadati</taxon>
        <taxon>Pseudomonadota</taxon>
        <taxon>Alphaproteobacteria</taxon>
        <taxon>Kordiimonadales</taxon>
        <taxon>Kordiimonadaceae</taxon>
        <taxon>Kordiimonas</taxon>
    </lineage>
</organism>
<dbReference type="PANTHER" id="PTHR11819">
    <property type="entry name" value="SOLUTE CARRIER FAMILY 5"/>
    <property type="match status" value="1"/>
</dbReference>
<dbReference type="RefSeq" id="WP_191249955.1">
    <property type="nucleotide sequence ID" value="NZ_BNCI01000001.1"/>
</dbReference>
<dbReference type="Pfam" id="PF00474">
    <property type="entry name" value="SSF"/>
    <property type="match status" value="1"/>
</dbReference>
<dbReference type="InterPro" id="IPR001734">
    <property type="entry name" value="Na/solute_symporter"/>
</dbReference>
<feature type="transmembrane region" description="Helical" evidence="7">
    <location>
        <begin position="541"/>
        <end position="561"/>
    </location>
</feature>
<feature type="transmembrane region" description="Helical" evidence="7">
    <location>
        <begin position="332"/>
        <end position="356"/>
    </location>
</feature>
<feature type="transmembrane region" description="Helical" evidence="7">
    <location>
        <begin position="45"/>
        <end position="66"/>
    </location>
</feature>
<keyword evidence="5 7" id="KW-0472">Membrane</keyword>
<evidence type="ECO:0000256" key="2">
    <source>
        <dbReference type="ARBA" id="ARBA00006434"/>
    </source>
</evidence>
<feature type="transmembrane region" description="Helical" evidence="7">
    <location>
        <begin position="416"/>
        <end position="437"/>
    </location>
</feature>
<feature type="transmembrane region" description="Helical" evidence="7">
    <location>
        <begin position="470"/>
        <end position="490"/>
    </location>
</feature>
<evidence type="ECO:0000256" key="6">
    <source>
        <dbReference type="RuleBase" id="RU362091"/>
    </source>
</evidence>
<feature type="transmembrane region" description="Helical" evidence="7">
    <location>
        <begin position="517"/>
        <end position="535"/>
    </location>
</feature>
<feature type="transmembrane region" description="Helical" evidence="7">
    <location>
        <begin position="391"/>
        <end position="410"/>
    </location>
</feature>
<dbReference type="PANTHER" id="PTHR11819:SF77">
    <property type="entry name" value="SODIUM_GLUCOSE COTRANSPORT PROTEIN"/>
    <property type="match status" value="1"/>
</dbReference>
<feature type="transmembrane region" description="Helical" evidence="7">
    <location>
        <begin position="78"/>
        <end position="97"/>
    </location>
</feature>
<comment type="caution">
    <text evidence="8">The sequence shown here is derived from an EMBL/GenBank/DDBJ whole genome shotgun (WGS) entry which is preliminary data.</text>
</comment>